<accession>A0A0A9H9C1</accession>
<protein>
    <submittedName>
        <fullName evidence="1">Uncharacterized protein</fullName>
    </submittedName>
</protein>
<proteinExistence type="predicted"/>
<name>A0A0A9H9C1_ARUDO</name>
<reference evidence="1" key="2">
    <citation type="journal article" date="2015" name="Data Brief">
        <title>Shoot transcriptome of the giant reed, Arundo donax.</title>
        <authorList>
            <person name="Barrero R.A."/>
            <person name="Guerrero F.D."/>
            <person name="Moolhuijzen P."/>
            <person name="Goolsby J.A."/>
            <person name="Tidwell J."/>
            <person name="Bellgard S.E."/>
            <person name="Bellgard M.I."/>
        </authorList>
    </citation>
    <scope>NUCLEOTIDE SEQUENCE</scope>
    <source>
        <tissue evidence="1">Shoot tissue taken approximately 20 cm above the soil surface</tissue>
    </source>
</reference>
<reference evidence="1" key="1">
    <citation type="submission" date="2014-09" db="EMBL/GenBank/DDBJ databases">
        <authorList>
            <person name="Magalhaes I.L.F."/>
            <person name="Oliveira U."/>
            <person name="Santos F.R."/>
            <person name="Vidigal T.H.D.A."/>
            <person name="Brescovit A.D."/>
            <person name="Santos A.J."/>
        </authorList>
    </citation>
    <scope>NUCLEOTIDE SEQUENCE</scope>
    <source>
        <tissue evidence="1">Shoot tissue taken approximately 20 cm above the soil surface</tissue>
    </source>
</reference>
<dbReference type="AlphaFoldDB" id="A0A0A9H9C1"/>
<organism evidence="1">
    <name type="scientific">Arundo donax</name>
    <name type="common">Giant reed</name>
    <name type="synonym">Donax arundinaceus</name>
    <dbReference type="NCBI Taxonomy" id="35708"/>
    <lineage>
        <taxon>Eukaryota</taxon>
        <taxon>Viridiplantae</taxon>
        <taxon>Streptophyta</taxon>
        <taxon>Embryophyta</taxon>
        <taxon>Tracheophyta</taxon>
        <taxon>Spermatophyta</taxon>
        <taxon>Magnoliopsida</taxon>
        <taxon>Liliopsida</taxon>
        <taxon>Poales</taxon>
        <taxon>Poaceae</taxon>
        <taxon>PACMAD clade</taxon>
        <taxon>Arundinoideae</taxon>
        <taxon>Arundineae</taxon>
        <taxon>Arundo</taxon>
    </lineage>
</organism>
<evidence type="ECO:0000313" key="1">
    <source>
        <dbReference type="EMBL" id="JAE31441.1"/>
    </source>
</evidence>
<sequence>MQTIVSTRVSNMQSNTTRNNNKIQLGHVNFFGYLGKLYTKVILVGFEDLSADSKFQILIDI</sequence>
<dbReference type="EMBL" id="GBRH01166455">
    <property type="protein sequence ID" value="JAE31441.1"/>
    <property type="molecule type" value="Transcribed_RNA"/>
</dbReference>